<feature type="transmembrane region" description="Helical" evidence="7">
    <location>
        <begin position="312"/>
        <end position="330"/>
    </location>
</feature>
<dbReference type="Pfam" id="PF02133">
    <property type="entry name" value="Transp_cyt_pur"/>
    <property type="match status" value="1"/>
</dbReference>
<accession>A0ABY6NYF7</accession>
<evidence type="ECO:0000256" key="5">
    <source>
        <dbReference type="ARBA" id="ARBA00023136"/>
    </source>
</evidence>
<feature type="transmembrane region" description="Helical" evidence="7">
    <location>
        <begin position="106"/>
        <end position="128"/>
    </location>
</feature>
<feature type="transmembrane region" description="Helical" evidence="7">
    <location>
        <begin position="379"/>
        <end position="401"/>
    </location>
</feature>
<feature type="transmembrane region" description="Helical" evidence="7">
    <location>
        <begin position="336"/>
        <end position="358"/>
    </location>
</feature>
<dbReference type="InterPro" id="IPR001248">
    <property type="entry name" value="Pur-cyt_permease"/>
</dbReference>
<feature type="transmembrane region" description="Helical" evidence="7">
    <location>
        <begin position="140"/>
        <end position="160"/>
    </location>
</feature>
<feature type="transmembrane region" description="Helical" evidence="7">
    <location>
        <begin position="61"/>
        <end position="85"/>
    </location>
</feature>
<evidence type="ECO:0000256" key="7">
    <source>
        <dbReference type="SAM" id="Phobius"/>
    </source>
</evidence>
<dbReference type="PANTHER" id="PTHR30569">
    <property type="entry name" value="CYTOSINE TRANSPORTER CODB"/>
    <property type="match status" value="1"/>
</dbReference>
<keyword evidence="5 7" id="KW-0472">Membrane</keyword>
<sequence>MTHDTPAQLDQTRTEPGRTLDTDPPRTLGTFAQLGLWGNLGISLLLPVAATFLVLPGTSVASTLLAVVVGAVIGSTLLGLSAAVGARTGAPAMVLLRGLLGTRLSALPTVVNLLQCVGWATFEVFVIAEAATALTGGPRWVFVLVAGVLATGMALRPLGVVKILSRYAVWLAIASTVYLLVQVLRQPLPPLTEGGSAGFWSATDLVIALPVSWVPLAADYSRHSRSATASFVGASVGYGVATVVFFALGVFALVAYGVTPGFDVIGSLLVLPVAGVAVVVLVVDELDEAFANLYSTAVSAQNLRPGWDRRHLVIGVGVLATALALGVDAYSYEPFLYLLGAVFVPLTAVLLVAFFVLGRLGGGSGWDTSAEAPARPEMLVPWVAGFVAYQLVAPTALTGWAAGWTTWWTDRQSDLGIPTGWSASLVALAVSGVLTLAVGAVRRR</sequence>
<keyword evidence="3 7" id="KW-0812">Transmembrane</keyword>
<keyword evidence="9" id="KW-1185">Reference proteome</keyword>
<organism evidence="8 9">
    <name type="scientific">Rhodococcus antarcticus</name>
    <dbReference type="NCBI Taxonomy" id="2987751"/>
    <lineage>
        <taxon>Bacteria</taxon>
        <taxon>Bacillati</taxon>
        <taxon>Actinomycetota</taxon>
        <taxon>Actinomycetes</taxon>
        <taxon>Mycobacteriales</taxon>
        <taxon>Nocardiaceae</taxon>
        <taxon>Rhodococcus</taxon>
    </lineage>
</organism>
<evidence type="ECO:0000313" key="9">
    <source>
        <dbReference type="Proteomes" id="UP001164965"/>
    </source>
</evidence>
<name>A0ABY6NYF7_9NOCA</name>
<evidence type="ECO:0000313" key="8">
    <source>
        <dbReference type="EMBL" id="UZJ24376.1"/>
    </source>
</evidence>
<feature type="transmembrane region" description="Helical" evidence="7">
    <location>
        <begin position="264"/>
        <end position="283"/>
    </location>
</feature>
<feature type="transmembrane region" description="Helical" evidence="7">
    <location>
        <begin position="167"/>
        <end position="185"/>
    </location>
</feature>
<feature type="transmembrane region" description="Helical" evidence="7">
    <location>
        <begin position="421"/>
        <end position="441"/>
    </location>
</feature>
<dbReference type="EMBL" id="CP110615">
    <property type="protein sequence ID" value="UZJ24376.1"/>
    <property type="molecule type" value="Genomic_DNA"/>
</dbReference>
<comment type="similarity">
    <text evidence="2">Belongs to the purine-cytosine permease (2.A.39) family.</text>
</comment>
<feature type="region of interest" description="Disordered" evidence="6">
    <location>
        <begin position="1"/>
        <end position="25"/>
    </location>
</feature>
<feature type="transmembrane region" description="Helical" evidence="7">
    <location>
        <begin position="197"/>
        <end position="218"/>
    </location>
</feature>
<dbReference type="Proteomes" id="UP001164965">
    <property type="component" value="Chromosome"/>
</dbReference>
<feature type="transmembrane region" description="Helical" evidence="7">
    <location>
        <begin position="230"/>
        <end position="258"/>
    </location>
</feature>
<evidence type="ECO:0000256" key="6">
    <source>
        <dbReference type="SAM" id="MobiDB-lite"/>
    </source>
</evidence>
<dbReference type="Gene3D" id="1.10.4160.10">
    <property type="entry name" value="Hydantoin permease"/>
    <property type="match status" value="1"/>
</dbReference>
<protein>
    <submittedName>
        <fullName evidence="8">Cytosine permease</fullName>
    </submittedName>
</protein>
<dbReference type="InterPro" id="IPR030191">
    <property type="entry name" value="CodB"/>
</dbReference>
<comment type="subcellular location">
    <subcellularLocation>
        <location evidence="1">Membrane</location>
        <topology evidence="1">Multi-pass membrane protein</topology>
    </subcellularLocation>
</comment>
<dbReference type="PANTHER" id="PTHR30569:SF0">
    <property type="entry name" value="CYTOSINE PERMEASE"/>
    <property type="match status" value="1"/>
</dbReference>
<evidence type="ECO:0000256" key="1">
    <source>
        <dbReference type="ARBA" id="ARBA00004141"/>
    </source>
</evidence>
<feature type="transmembrane region" description="Helical" evidence="7">
    <location>
        <begin position="34"/>
        <end position="55"/>
    </location>
</feature>
<evidence type="ECO:0000256" key="4">
    <source>
        <dbReference type="ARBA" id="ARBA00022989"/>
    </source>
</evidence>
<dbReference type="RefSeq" id="WP_265382483.1">
    <property type="nucleotide sequence ID" value="NZ_CP110615.1"/>
</dbReference>
<proteinExistence type="inferred from homology"/>
<keyword evidence="4 7" id="KW-1133">Transmembrane helix</keyword>
<reference evidence="8" key="1">
    <citation type="submission" date="2022-10" db="EMBL/GenBank/DDBJ databases">
        <title>Rhodococcus sp.75.</title>
        <authorList>
            <person name="Sun M."/>
        </authorList>
    </citation>
    <scope>NUCLEOTIDE SEQUENCE</scope>
    <source>
        <strain evidence="8">75</strain>
    </source>
</reference>
<evidence type="ECO:0000256" key="2">
    <source>
        <dbReference type="ARBA" id="ARBA00008974"/>
    </source>
</evidence>
<feature type="compositionally biased region" description="Basic and acidic residues" evidence="6">
    <location>
        <begin position="12"/>
        <end position="24"/>
    </location>
</feature>
<gene>
    <name evidence="8" type="ORF">RHODO2019_14675</name>
</gene>
<evidence type="ECO:0000256" key="3">
    <source>
        <dbReference type="ARBA" id="ARBA00022692"/>
    </source>
</evidence>